<accession>A0AAW1SE05</accession>
<evidence type="ECO:0008006" key="5">
    <source>
        <dbReference type="Google" id="ProtNLM"/>
    </source>
</evidence>
<evidence type="ECO:0000313" key="3">
    <source>
        <dbReference type="EMBL" id="KAK9843821.1"/>
    </source>
</evidence>
<dbReference type="InterPro" id="IPR011010">
    <property type="entry name" value="DNA_brk_join_enz"/>
</dbReference>
<dbReference type="AlphaFoldDB" id="A0AAW1SE05"/>
<protein>
    <recommendedName>
        <fullName evidence="5">Tyr recombinase domain-containing protein</fullName>
    </recommendedName>
</protein>
<dbReference type="Proteomes" id="UP001445335">
    <property type="component" value="Unassembled WGS sequence"/>
</dbReference>
<evidence type="ECO:0000256" key="1">
    <source>
        <dbReference type="ARBA" id="ARBA00023172"/>
    </source>
</evidence>
<organism evidence="3 4">
    <name type="scientific">Elliptochloris bilobata</name>
    <dbReference type="NCBI Taxonomy" id="381761"/>
    <lineage>
        <taxon>Eukaryota</taxon>
        <taxon>Viridiplantae</taxon>
        <taxon>Chlorophyta</taxon>
        <taxon>core chlorophytes</taxon>
        <taxon>Trebouxiophyceae</taxon>
        <taxon>Trebouxiophyceae incertae sedis</taxon>
        <taxon>Elliptochloris clade</taxon>
        <taxon>Elliptochloris</taxon>
    </lineage>
</organism>
<dbReference type="Gene3D" id="1.10.443.10">
    <property type="entry name" value="Intergrase catalytic core"/>
    <property type="match status" value="1"/>
</dbReference>
<dbReference type="EMBL" id="JALJOU010000005">
    <property type="protein sequence ID" value="KAK9843821.1"/>
    <property type="molecule type" value="Genomic_DNA"/>
</dbReference>
<dbReference type="GO" id="GO:0003677">
    <property type="term" value="F:DNA binding"/>
    <property type="evidence" value="ECO:0007669"/>
    <property type="project" value="InterPro"/>
</dbReference>
<comment type="caution">
    <text evidence="3">The sequence shown here is derived from an EMBL/GenBank/DDBJ whole genome shotgun (WGS) entry which is preliminary data.</text>
</comment>
<evidence type="ECO:0000256" key="2">
    <source>
        <dbReference type="SAM" id="MobiDB-lite"/>
    </source>
</evidence>
<proteinExistence type="predicted"/>
<sequence length="483" mass="54223">MPFMPGGREPDKEVAALVERLHENWFSTAGQLATVSEVDAKSLRVPLRLLAELRGLLEDDAEAPAEDGPGCPISKGRMPLLGRMGHRDGRSVLLTKRERTRAPFAIRDDAMGPELRAELDAFRRFCTVRFFGAQSPPILPITAEKYCDHLRRALGWLHQERGVPVEELSLSKLFPSAERAGVAVAFDYMQWLNARGISPSTEGIAVRSLMQAAKFMYHEQSQARPDEGEKAYGDLLVVRELRKLSNEARRATKIAARTADESLKWLEWPQFLMVVNELRSECAARDSIGRKRTGAAVAWSIQRYLILALLSCIPDRQRTVRELVLGRTLVKEDGRWLIRHGAGDYKTGRSYGERPPLVVAEGIYPWLEAFLDRWRTELKPTHAFVFTARSGAPLTAQAVHRLFVSTCYRLTGKKTNPHLVRDMIVTHLRSTGASERELEALAIYMGHSLAMQRGCYDRRTKAAKVLPAVDLLAAINQQAMHAP</sequence>
<keyword evidence="1" id="KW-0233">DNA recombination</keyword>
<gene>
    <name evidence="3" type="ORF">WJX81_007539</name>
</gene>
<feature type="region of interest" description="Disordered" evidence="2">
    <location>
        <begin position="61"/>
        <end position="80"/>
    </location>
</feature>
<dbReference type="GO" id="GO:0006310">
    <property type="term" value="P:DNA recombination"/>
    <property type="evidence" value="ECO:0007669"/>
    <property type="project" value="UniProtKB-KW"/>
</dbReference>
<reference evidence="3 4" key="1">
    <citation type="journal article" date="2024" name="Nat. Commun.">
        <title>Phylogenomics reveals the evolutionary origins of lichenization in chlorophyte algae.</title>
        <authorList>
            <person name="Puginier C."/>
            <person name="Libourel C."/>
            <person name="Otte J."/>
            <person name="Skaloud P."/>
            <person name="Haon M."/>
            <person name="Grisel S."/>
            <person name="Petersen M."/>
            <person name="Berrin J.G."/>
            <person name="Delaux P.M."/>
            <person name="Dal Grande F."/>
            <person name="Keller J."/>
        </authorList>
    </citation>
    <scope>NUCLEOTIDE SEQUENCE [LARGE SCALE GENOMIC DNA]</scope>
    <source>
        <strain evidence="3 4">SAG 245.80</strain>
    </source>
</reference>
<name>A0AAW1SE05_9CHLO</name>
<evidence type="ECO:0000313" key="4">
    <source>
        <dbReference type="Proteomes" id="UP001445335"/>
    </source>
</evidence>
<keyword evidence="4" id="KW-1185">Reference proteome</keyword>
<dbReference type="GO" id="GO:0015074">
    <property type="term" value="P:DNA integration"/>
    <property type="evidence" value="ECO:0007669"/>
    <property type="project" value="InterPro"/>
</dbReference>
<dbReference type="SUPFAM" id="SSF56349">
    <property type="entry name" value="DNA breaking-rejoining enzymes"/>
    <property type="match status" value="1"/>
</dbReference>
<dbReference type="InterPro" id="IPR013762">
    <property type="entry name" value="Integrase-like_cat_sf"/>
</dbReference>